<dbReference type="AlphaFoldDB" id="A0A9Q8Y4J2"/>
<dbReference type="Gene3D" id="3.30.1120.10">
    <property type="match status" value="1"/>
</dbReference>
<dbReference type="Proteomes" id="UP001055460">
    <property type="component" value="Chromosome"/>
</dbReference>
<evidence type="ECO:0000259" key="1">
    <source>
        <dbReference type="Pfam" id="PF00884"/>
    </source>
</evidence>
<dbReference type="Pfam" id="PF00884">
    <property type="entry name" value="Sulfatase"/>
    <property type="match status" value="1"/>
</dbReference>
<protein>
    <submittedName>
        <fullName evidence="2">Arylsulfatase</fullName>
    </submittedName>
</protein>
<evidence type="ECO:0000313" key="3">
    <source>
        <dbReference type="Proteomes" id="UP001055460"/>
    </source>
</evidence>
<name>A0A9Q8Y4J2_ENSAD</name>
<dbReference type="InterPro" id="IPR000917">
    <property type="entry name" value="Sulfatase_N"/>
</dbReference>
<dbReference type="PROSITE" id="PS51318">
    <property type="entry name" value="TAT"/>
    <property type="match status" value="1"/>
</dbReference>
<proteinExistence type="predicted"/>
<dbReference type="RefSeq" id="WP_162727320.1">
    <property type="nucleotide sequence ID" value="NZ_CAXURO020000001.1"/>
</dbReference>
<gene>
    <name evidence="2" type="ORF">NE863_10320</name>
</gene>
<dbReference type="InterPro" id="IPR006311">
    <property type="entry name" value="TAT_signal"/>
</dbReference>
<dbReference type="InterPro" id="IPR017850">
    <property type="entry name" value="Alkaline_phosphatase_core_sf"/>
</dbReference>
<dbReference type="SUPFAM" id="SSF53649">
    <property type="entry name" value="Alkaline phosphatase-like"/>
    <property type="match status" value="1"/>
</dbReference>
<dbReference type="EMBL" id="CP098807">
    <property type="protein sequence ID" value="USJ21721.1"/>
    <property type="molecule type" value="Genomic_DNA"/>
</dbReference>
<feature type="domain" description="Sulfatase N-terminal" evidence="1">
    <location>
        <begin position="61"/>
        <end position="387"/>
    </location>
</feature>
<reference evidence="2" key="1">
    <citation type="submission" date="2022-06" db="EMBL/GenBank/DDBJ databases">
        <title>Physiological and biochemical characterization and genomic elucidation of a strain of the genus Ensifer adhaerens M8 that combines arsenic oxidation and chromium reduction.</title>
        <authorList>
            <person name="Li X."/>
            <person name="Yu c."/>
        </authorList>
    </citation>
    <scope>NUCLEOTIDE SEQUENCE</scope>
    <source>
        <strain evidence="2">M8</strain>
    </source>
</reference>
<dbReference type="PANTHER" id="PTHR43751:SF2">
    <property type="entry name" value="SULFATASE N-TERMINAL DOMAIN-CONTAINING PROTEIN"/>
    <property type="match status" value="1"/>
</dbReference>
<accession>A0A9Q8Y4J2</accession>
<evidence type="ECO:0000313" key="2">
    <source>
        <dbReference type="EMBL" id="USJ21721.1"/>
    </source>
</evidence>
<dbReference type="CDD" id="cd16142">
    <property type="entry name" value="ARS_like"/>
    <property type="match status" value="1"/>
</dbReference>
<dbReference type="PANTHER" id="PTHR43751">
    <property type="entry name" value="SULFATASE"/>
    <property type="match status" value="1"/>
</dbReference>
<dbReference type="Gene3D" id="3.40.720.10">
    <property type="entry name" value="Alkaline Phosphatase, subunit A"/>
    <property type="match status" value="1"/>
</dbReference>
<sequence>MSMHDDNKAAPAMAENGVTDVSRRDLLLSGTIFAAASLVAGAASVSPAKAQSSSSASGKPPNILVIFGDDIGIPQISAYTMGLMGYRTPNIDRIAAEGAIFTDSYGQNSCTAGRASFILGQEPFRTGLLTIGMPGDPHGIQDWMPTIADVLKTKGYSTGQFGKNHLGDRDEHLPTKHGFDEFFGNLYHLNAEEEPEGYFYPKDPEFKKKFGPRGVIKSSADGKIEDTGALNTKRMETIDEEFLTAAKDYIDRQVKADKPFFCWFNSTRMHVFTHLKPDSLGKTGKGIHADGMVEHDGHVGQLLKQLDDLGIADNTIVLYTTDNGAELALWPDGAQTMFHGEKGTTWEGGFRIPMMVRWPGVVKPGTQINDPVTLMDWLPTFATAAGIADVKEEMKKGFKGTSKTFKVHLDGYDLTGLLKGEAKEPPRDSVYYFDQGGNLNAIRWNDWKLSFAQASHGNIATATREVPSWAVIANLRMDPYERGMEDGGGAIEFLARNMWLLVPIQGKIKEFFADFNDYPYQAGSTLNASGINYGWLAQQAAMKRLGELESLAPR</sequence>
<dbReference type="InterPro" id="IPR052701">
    <property type="entry name" value="GAG_Ulvan_Degrading_Sulfatases"/>
</dbReference>
<organism evidence="2 3">
    <name type="scientific">Ensifer adhaerens</name>
    <name type="common">Sinorhizobium morelense</name>
    <dbReference type="NCBI Taxonomy" id="106592"/>
    <lineage>
        <taxon>Bacteria</taxon>
        <taxon>Pseudomonadati</taxon>
        <taxon>Pseudomonadota</taxon>
        <taxon>Alphaproteobacteria</taxon>
        <taxon>Hyphomicrobiales</taxon>
        <taxon>Rhizobiaceae</taxon>
        <taxon>Sinorhizobium/Ensifer group</taxon>
        <taxon>Ensifer</taxon>
    </lineage>
</organism>